<keyword evidence="2" id="KW-1185">Reference proteome</keyword>
<name>A0AAV8WZW6_9CUCU</name>
<dbReference type="Proteomes" id="UP001162156">
    <property type="component" value="Unassembled WGS sequence"/>
</dbReference>
<sequence>MLRHYEISIREAEDIIKVRAVVTEQCIRQWFSELQRFREENNVIDIFNDLDRILNGDELGFSLCRKTGKVLAPKGWQNLYTIKIYNEKEISQY</sequence>
<dbReference type="EMBL" id="JANEYF010004223">
    <property type="protein sequence ID" value="KAJ8931822.1"/>
    <property type="molecule type" value="Genomic_DNA"/>
</dbReference>
<gene>
    <name evidence="1" type="ORF">NQ314_015218</name>
</gene>
<comment type="caution">
    <text evidence="1">The sequence shown here is derived from an EMBL/GenBank/DDBJ whole genome shotgun (WGS) entry which is preliminary data.</text>
</comment>
<organism evidence="1 2">
    <name type="scientific">Rhamnusium bicolor</name>
    <dbReference type="NCBI Taxonomy" id="1586634"/>
    <lineage>
        <taxon>Eukaryota</taxon>
        <taxon>Metazoa</taxon>
        <taxon>Ecdysozoa</taxon>
        <taxon>Arthropoda</taxon>
        <taxon>Hexapoda</taxon>
        <taxon>Insecta</taxon>
        <taxon>Pterygota</taxon>
        <taxon>Neoptera</taxon>
        <taxon>Endopterygota</taxon>
        <taxon>Coleoptera</taxon>
        <taxon>Polyphaga</taxon>
        <taxon>Cucujiformia</taxon>
        <taxon>Chrysomeloidea</taxon>
        <taxon>Cerambycidae</taxon>
        <taxon>Lepturinae</taxon>
        <taxon>Rhagiini</taxon>
        <taxon>Rhamnusium</taxon>
    </lineage>
</organism>
<protein>
    <submittedName>
        <fullName evidence="1">Uncharacterized protein</fullName>
    </submittedName>
</protein>
<accession>A0AAV8WZW6</accession>
<evidence type="ECO:0000313" key="2">
    <source>
        <dbReference type="Proteomes" id="UP001162156"/>
    </source>
</evidence>
<proteinExistence type="predicted"/>
<dbReference type="AlphaFoldDB" id="A0AAV8WZW6"/>
<reference evidence="1" key="1">
    <citation type="journal article" date="2023" name="Insect Mol. Biol.">
        <title>Genome sequencing provides insights into the evolution of gene families encoding plant cell wall-degrading enzymes in longhorned beetles.</title>
        <authorList>
            <person name="Shin N.R."/>
            <person name="Okamura Y."/>
            <person name="Kirsch R."/>
            <person name="Pauchet Y."/>
        </authorList>
    </citation>
    <scope>NUCLEOTIDE SEQUENCE</scope>
    <source>
        <strain evidence="1">RBIC_L_NR</strain>
    </source>
</reference>
<evidence type="ECO:0000313" key="1">
    <source>
        <dbReference type="EMBL" id="KAJ8931822.1"/>
    </source>
</evidence>